<reference evidence="16 17" key="1">
    <citation type="journal article" date="2018" name="Genome Biol. Evol.">
        <title>Multiple Roots of Fruiting Body Formation in Amoebozoa.</title>
        <authorList>
            <person name="Hillmann F."/>
            <person name="Forbes G."/>
            <person name="Novohradska S."/>
            <person name="Ferling I."/>
            <person name="Riege K."/>
            <person name="Groth M."/>
            <person name="Westermann M."/>
            <person name="Marz M."/>
            <person name="Spaller T."/>
            <person name="Winckler T."/>
            <person name="Schaap P."/>
            <person name="Glockner G."/>
        </authorList>
    </citation>
    <scope>NUCLEOTIDE SEQUENCE [LARGE SCALE GENOMIC DNA]</scope>
    <source>
        <strain evidence="16 17">Jena</strain>
    </source>
</reference>
<feature type="compositionally biased region" description="Basic and acidic residues" evidence="13">
    <location>
        <begin position="11"/>
        <end position="23"/>
    </location>
</feature>
<feature type="transmembrane region" description="Helical" evidence="14">
    <location>
        <begin position="455"/>
        <end position="474"/>
    </location>
</feature>
<feature type="transmembrane region" description="Helical" evidence="14">
    <location>
        <begin position="716"/>
        <end position="741"/>
    </location>
</feature>
<dbReference type="AlphaFoldDB" id="A0A2P6NN68"/>
<keyword evidence="12 14" id="KW-0472">Membrane</keyword>
<dbReference type="SUPFAM" id="SSF57850">
    <property type="entry name" value="RING/U-box"/>
    <property type="match status" value="1"/>
</dbReference>
<dbReference type="InterPro" id="IPR011016">
    <property type="entry name" value="Znf_RING-CH"/>
</dbReference>
<keyword evidence="17" id="KW-1185">Reference proteome</keyword>
<dbReference type="OrthoDB" id="1108038at2759"/>
<evidence type="ECO:0000313" key="16">
    <source>
        <dbReference type="EMBL" id="PRP85395.1"/>
    </source>
</evidence>
<dbReference type="PANTHER" id="PTHR13145:SF0">
    <property type="entry name" value="E3 UBIQUITIN-PROTEIN LIGASE MARCHF6"/>
    <property type="match status" value="1"/>
</dbReference>
<feature type="transmembrane region" description="Helical" evidence="14">
    <location>
        <begin position="167"/>
        <end position="189"/>
    </location>
</feature>
<evidence type="ECO:0000256" key="9">
    <source>
        <dbReference type="ARBA" id="ARBA00022786"/>
    </source>
</evidence>
<dbReference type="GO" id="GO:0036503">
    <property type="term" value="P:ERAD pathway"/>
    <property type="evidence" value="ECO:0007669"/>
    <property type="project" value="TreeGrafter"/>
</dbReference>
<feature type="transmembrane region" description="Helical" evidence="14">
    <location>
        <begin position="409"/>
        <end position="435"/>
    </location>
</feature>
<evidence type="ECO:0000259" key="15">
    <source>
        <dbReference type="PROSITE" id="PS51292"/>
    </source>
</evidence>
<feature type="domain" description="RING-CH-type" evidence="15">
    <location>
        <begin position="75"/>
        <end position="136"/>
    </location>
</feature>
<dbReference type="Gene3D" id="3.30.40.10">
    <property type="entry name" value="Zinc/RING finger domain, C3HC4 (zinc finger)"/>
    <property type="match status" value="1"/>
</dbReference>
<dbReference type="InParanoid" id="A0A2P6NN68"/>
<dbReference type="CDD" id="cd16702">
    <property type="entry name" value="RING_CH-C4HC3_MARCH6"/>
    <property type="match status" value="1"/>
</dbReference>
<dbReference type="PANTHER" id="PTHR13145">
    <property type="entry name" value="SSM4 PROTEIN"/>
    <property type="match status" value="1"/>
</dbReference>
<comment type="pathway">
    <text evidence="3">Protein modification; protein ubiquitination.</text>
</comment>
<keyword evidence="8" id="KW-0863">Zinc-finger</keyword>
<dbReference type="FunFam" id="3.30.40.10:FF:000287">
    <property type="entry name" value="RING finger membrane protein"/>
    <property type="match status" value="1"/>
</dbReference>
<keyword evidence="6 14" id="KW-0812">Transmembrane</keyword>
<feature type="transmembrane region" description="Helical" evidence="14">
    <location>
        <begin position="520"/>
        <end position="541"/>
    </location>
</feature>
<feature type="transmembrane region" description="Helical" evidence="14">
    <location>
        <begin position="561"/>
        <end position="578"/>
    </location>
</feature>
<feature type="transmembrane region" description="Helical" evidence="14">
    <location>
        <begin position="219"/>
        <end position="242"/>
    </location>
</feature>
<evidence type="ECO:0000256" key="5">
    <source>
        <dbReference type="ARBA" id="ARBA00022679"/>
    </source>
</evidence>
<dbReference type="InterPro" id="IPR013083">
    <property type="entry name" value="Znf_RING/FYVE/PHD"/>
</dbReference>
<feature type="transmembrane region" description="Helical" evidence="14">
    <location>
        <begin position="633"/>
        <end position="654"/>
    </location>
</feature>
<keyword evidence="11 14" id="KW-1133">Transmembrane helix</keyword>
<dbReference type="EMBL" id="MDYQ01000045">
    <property type="protein sequence ID" value="PRP85395.1"/>
    <property type="molecule type" value="Genomic_DNA"/>
</dbReference>
<dbReference type="Pfam" id="PF12906">
    <property type="entry name" value="RINGv"/>
    <property type="match status" value="1"/>
</dbReference>
<sequence>MEEPQFNVGDMIRRREQQREQLRQRLRLRAQQQQPTIDEGDGGPQDSSIHPFQNIPLPTVQSAVIPHRLESNMNSNHEDEELCRVCRSGREVNRPLFFPCRCNGSIKYIHQDCLITWLSHSGKEFCELCKTRYTFTPVYAEDTPSRLPFSELVAGGLFRMAQWAGMFVRLIMVLFVWIIIIPTLTAWTVRLYLGSFTTFRDLYDLVTAISLRTTVVDTFFGLLLCAIMILLSLALGSLLEYVQLYMIETGRVAPVDPAALDQGEGNIVHFLEEILHLINAPIQINEDEDIEIIFGYSGPLTDLFWRAFYALRCTAGFLGIILLLPKTLGTLFSSALTQLPLWFPDHFSPLSIVDNSTNGNGNEAVNIILGYVLLASLSCLWALLAYACSEKRDARNSAISHLAGTLAMFSKATVLLSVEAIVFPLMCGFAMDLFVHDLLHDDGDPVTSAWNFFEAYPILSLVLHYLMGLFYMLYFGQLIRIMREVFREGTLWFFRTTNDPDVDPLREVMEHSVLRHSWRISLTAMLYIFILLLVVKAPSFLCRTFLPSFGTFSLSWASDGIGIPIAFSISQILLPLISDRHRSFNVVKNVLNVWVRVFSKIFDLESFLLPPPAERPREEEVTIVKPNFFKFRLTLFVLCGFVSMSIISLCTIVIPTSIGRLTSYQLSEPSLNDFYCFTIGVILLWLSATLCRVLFNSLNREGQGFNAMLRYLIVGCKWMVFLFFMFFVIPLLFGILLESAVIIPLATQLHESVNRSYNMDWSLGVGTLKLSYALIMFEGVNDRWKEKIERLKRDGVMGLDLSRAMKEIVLPIMIPLLYLLTVPYLVGHIVAPFIASSVETQIWFTRYIYLIFLAIATTSFIFLIMITFVPRFYQSIYDDRYLVGHRLHNFQTIERPPAPAITMEAVQDDDHVRDEE</sequence>
<keyword evidence="7" id="KW-0479">Metal-binding</keyword>
<evidence type="ECO:0000256" key="7">
    <source>
        <dbReference type="ARBA" id="ARBA00022723"/>
    </source>
</evidence>
<evidence type="ECO:0000256" key="13">
    <source>
        <dbReference type="SAM" id="MobiDB-lite"/>
    </source>
</evidence>
<dbReference type="GO" id="GO:0008270">
    <property type="term" value="F:zinc ion binding"/>
    <property type="evidence" value="ECO:0007669"/>
    <property type="project" value="UniProtKB-KW"/>
</dbReference>
<proteinExistence type="predicted"/>
<evidence type="ECO:0000256" key="14">
    <source>
        <dbReference type="SAM" id="Phobius"/>
    </source>
</evidence>
<dbReference type="Pfam" id="PF23113">
    <property type="entry name" value="MARCHF6_C"/>
    <property type="match status" value="1"/>
</dbReference>
<evidence type="ECO:0000256" key="10">
    <source>
        <dbReference type="ARBA" id="ARBA00022833"/>
    </source>
</evidence>
<evidence type="ECO:0000256" key="1">
    <source>
        <dbReference type="ARBA" id="ARBA00000900"/>
    </source>
</evidence>
<evidence type="ECO:0000256" key="2">
    <source>
        <dbReference type="ARBA" id="ARBA00004141"/>
    </source>
</evidence>
<keyword evidence="10" id="KW-0862">Zinc</keyword>
<evidence type="ECO:0000256" key="6">
    <source>
        <dbReference type="ARBA" id="ARBA00022692"/>
    </source>
</evidence>
<comment type="catalytic activity">
    <reaction evidence="1">
        <text>S-ubiquitinyl-[E2 ubiquitin-conjugating enzyme]-L-cysteine + [acceptor protein]-L-lysine = [E2 ubiquitin-conjugating enzyme]-L-cysteine + N(6)-ubiquitinyl-[acceptor protein]-L-lysine.</text>
        <dbReference type="EC" id="2.3.2.27"/>
    </reaction>
</comment>
<evidence type="ECO:0000313" key="17">
    <source>
        <dbReference type="Proteomes" id="UP000241769"/>
    </source>
</evidence>
<dbReference type="SMART" id="SM00744">
    <property type="entry name" value="RINGv"/>
    <property type="match status" value="1"/>
</dbReference>
<comment type="caution">
    <text evidence="16">The sequence shown here is derived from an EMBL/GenBank/DDBJ whole genome shotgun (WGS) entry which is preliminary data.</text>
</comment>
<keyword evidence="5" id="KW-0808">Transferase</keyword>
<evidence type="ECO:0000256" key="4">
    <source>
        <dbReference type="ARBA" id="ARBA00012483"/>
    </source>
</evidence>
<evidence type="ECO:0000256" key="11">
    <source>
        <dbReference type="ARBA" id="ARBA00022989"/>
    </source>
</evidence>
<dbReference type="InterPro" id="IPR056521">
    <property type="entry name" value="MARCHF6-like_C"/>
</dbReference>
<dbReference type="GO" id="GO:0061630">
    <property type="term" value="F:ubiquitin protein ligase activity"/>
    <property type="evidence" value="ECO:0007669"/>
    <property type="project" value="UniProtKB-EC"/>
</dbReference>
<dbReference type="EC" id="2.3.2.27" evidence="4"/>
<keyword evidence="9" id="KW-0833">Ubl conjugation pathway</keyword>
<dbReference type="PROSITE" id="PS51292">
    <property type="entry name" value="ZF_RING_CH"/>
    <property type="match status" value="1"/>
</dbReference>
<organism evidence="16 17">
    <name type="scientific">Planoprotostelium fungivorum</name>
    <dbReference type="NCBI Taxonomy" id="1890364"/>
    <lineage>
        <taxon>Eukaryota</taxon>
        <taxon>Amoebozoa</taxon>
        <taxon>Evosea</taxon>
        <taxon>Variosea</taxon>
        <taxon>Cavosteliida</taxon>
        <taxon>Cavosteliaceae</taxon>
        <taxon>Planoprotostelium</taxon>
    </lineage>
</organism>
<dbReference type="STRING" id="1890364.A0A2P6NN68"/>
<feature type="transmembrane region" description="Helical" evidence="14">
    <location>
        <begin position="368"/>
        <end position="388"/>
    </location>
</feature>
<protein>
    <recommendedName>
        <fullName evidence="4">RING-type E3 ubiquitin transferase</fullName>
        <ecNumber evidence="4">2.3.2.27</ecNumber>
    </recommendedName>
</protein>
<dbReference type="GO" id="GO:0005789">
    <property type="term" value="C:endoplasmic reticulum membrane"/>
    <property type="evidence" value="ECO:0007669"/>
    <property type="project" value="TreeGrafter"/>
</dbReference>
<name>A0A2P6NN68_9EUKA</name>
<feature type="transmembrane region" description="Helical" evidence="14">
    <location>
        <begin position="808"/>
        <end position="835"/>
    </location>
</feature>
<gene>
    <name evidence="16" type="ORF">PROFUN_06941</name>
</gene>
<dbReference type="Proteomes" id="UP000241769">
    <property type="component" value="Unassembled WGS sequence"/>
</dbReference>
<evidence type="ECO:0000256" key="12">
    <source>
        <dbReference type="ARBA" id="ARBA00023136"/>
    </source>
</evidence>
<evidence type="ECO:0000256" key="8">
    <source>
        <dbReference type="ARBA" id="ARBA00022771"/>
    </source>
</evidence>
<accession>A0A2P6NN68</accession>
<feature type="transmembrane region" description="Helical" evidence="14">
    <location>
        <begin position="674"/>
        <end position="695"/>
    </location>
</feature>
<feature type="region of interest" description="Disordered" evidence="13">
    <location>
        <begin position="1"/>
        <end position="53"/>
    </location>
</feature>
<dbReference type="FunCoup" id="A0A2P6NN68">
    <property type="interactions" value="702"/>
</dbReference>
<feature type="transmembrane region" description="Helical" evidence="14">
    <location>
        <begin position="847"/>
        <end position="869"/>
    </location>
</feature>
<comment type="subcellular location">
    <subcellularLocation>
        <location evidence="2">Membrane</location>
        <topology evidence="2">Multi-pass membrane protein</topology>
    </subcellularLocation>
</comment>
<evidence type="ECO:0000256" key="3">
    <source>
        <dbReference type="ARBA" id="ARBA00004906"/>
    </source>
</evidence>